<dbReference type="Proteomes" id="UP001431186">
    <property type="component" value="Chromosome"/>
</dbReference>
<dbReference type="CDD" id="cd22233">
    <property type="entry name" value="RHH_CopAso-like"/>
    <property type="match status" value="1"/>
</dbReference>
<dbReference type="AlphaFoldDB" id="A0AAU9CYI5"/>
<evidence type="ECO:0000313" key="1">
    <source>
        <dbReference type="EMBL" id="BDC91603.1"/>
    </source>
</evidence>
<evidence type="ECO:0000313" key="2">
    <source>
        <dbReference type="Proteomes" id="UP001431186"/>
    </source>
</evidence>
<protein>
    <submittedName>
        <fullName evidence="1">CopG family transcriptional regulator</fullName>
    </submittedName>
</protein>
<organism evidence="1 2">
    <name type="scientific">Leptogranulimonas caecicola</name>
    <dbReference type="NCBI Taxonomy" id="2894156"/>
    <lineage>
        <taxon>Bacteria</taxon>
        <taxon>Bacillati</taxon>
        <taxon>Actinomycetota</taxon>
        <taxon>Coriobacteriia</taxon>
        <taxon>Coriobacteriales</taxon>
        <taxon>Kribbibacteriaceae</taxon>
        <taxon>Leptogranulimonas</taxon>
    </lineage>
</organism>
<name>A0AAU9CYI5_9ACTN</name>
<sequence length="78" mass="8855">MATTATTLRIPTDLAARYERLAKSTGRTKTYYMAKALQDSIDSIEYEYCLLQDLEDYRSGKAVAYSSEKMRKRCGLDG</sequence>
<reference evidence="1" key="1">
    <citation type="submission" date="2021-11" db="EMBL/GenBank/DDBJ databases">
        <title>Complete genome sequence of Atopobiaceae bacterium TOC12.</title>
        <authorList>
            <person name="Morinaga K."/>
            <person name="Kusada H."/>
            <person name="Tamaki H."/>
        </authorList>
    </citation>
    <scope>NUCLEOTIDE SEQUENCE</scope>
    <source>
        <strain evidence="1">TOC12</strain>
    </source>
</reference>
<keyword evidence="2" id="KW-1185">Reference proteome</keyword>
<dbReference type="KEGG" id="lcal:ATTO_14750"/>
<proteinExistence type="predicted"/>
<accession>A0AAU9CYI5</accession>
<dbReference type="GO" id="GO:0006355">
    <property type="term" value="P:regulation of DNA-templated transcription"/>
    <property type="evidence" value="ECO:0007669"/>
    <property type="project" value="InterPro"/>
</dbReference>
<gene>
    <name evidence="1" type="ORF">ATTO_14750</name>
</gene>
<dbReference type="EMBL" id="AP025285">
    <property type="protein sequence ID" value="BDC91603.1"/>
    <property type="molecule type" value="Genomic_DNA"/>
</dbReference>
<dbReference type="SUPFAM" id="SSF47598">
    <property type="entry name" value="Ribbon-helix-helix"/>
    <property type="match status" value="1"/>
</dbReference>
<dbReference type="InterPro" id="IPR010985">
    <property type="entry name" value="Ribbon_hlx_hlx"/>
</dbReference>
<dbReference type="RefSeq" id="WP_265591566.1">
    <property type="nucleotide sequence ID" value="NZ_AP025285.1"/>
</dbReference>